<dbReference type="Proteomes" id="UP000276133">
    <property type="component" value="Unassembled WGS sequence"/>
</dbReference>
<accession>A0A3M7T0X2</accession>
<keyword evidence="2" id="KW-1185">Reference proteome</keyword>
<name>A0A3M7T0X2_BRAPC</name>
<organism evidence="1 2">
    <name type="scientific">Brachionus plicatilis</name>
    <name type="common">Marine rotifer</name>
    <name type="synonym">Brachionus muelleri</name>
    <dbReference type="NCBI Taxonomy" id="10195"/>
    <lineage>
        <taxon>Eukaryota</taxon>
        <taxon>Metazoa</taxon>
        <taxon>Spiralia</taxon>
        <taxon>Gnathifera</taxon>
        <taxon>Rotifera</taxon>
        <taxon>Eurotatoria</taxon>
        <taxon>Monogononta</taxon>
        <taxon>Pseudotrocha</taxon>
        <taxon>Ploima</taxon>
        <taxon>Brachionidae</taxon>
        <taxon>Brachionus</taxon>
    </lineage>
</organism>
<proteinExistence type="predicted"/>
<sequence length="239" mass="28059">MLNSVNNKMSFSSAQIKQINRSEFKIKDENNFPFKMILLNLSLMETLKKNRSSLNNLTFSKFAFYTKKYIHTFSTLVRLHQSGQAFYFTLKVWLEKLIFWPLGWSFPGAFSLLTIEFPNLFASFARLAAVFQVGLFLFPFAPSNRLSLTAEFRSLALAFRNDRILIVELSFNKRKKSSKNFSLKKTNEQPCKLQREAMTEFKHLNKINLQIARKNIIRIDRRNKKINLKIFSVYNLSNL</sequence>
<dbReference type="AlphaFoldDB" id="A0A3M7T0X2"/>
<evidence type="ECO:0000313" key="2">
    <source>
        <dbReference type="Proteomes" id="UP000276133"/>
    </source>
</evidence>
<comment type="caution">
    <text evidence="1">The sequence shown here is derived from an EMBL/GenBank/DDBJ whole genome shotgun (WGS) entry which is preliminary data.</text>
</comment>
<dbReference type="EMBL" id="REGN01000473">
    <property type="protein sequence ID" value="RNA41694.1"/>
    <property type="molecule type" value="Genomic_DNA"/>
</dbReference>
<gene>
    <name evidence="1" type="ORF">BpHYR1_010972</name>
</gene>
<protein>
    <submittedName>
        <fullName evidence="1">Uncharacterized protein</fullName>
    </submittedName>
</protein>
<reference evidence="1 2" key="1">
    <citation type="journal article" date="2018" name="Sci. Rep.">
        <title>Genomic signatures of local adaptation to the degree of environmental predictability in rotifers.</title>
        <authorList>
            <person name="Franch-Gras L."/>
            <person name="Hahn C."/>
            <person name="Garcia-Roger E.M."/>
            <person name="Carmona M.J."/>
            <person name="Serra M."/>
            <person name="Gomez A."/>
        </authorList>
    </citation>
    <scope>NUCLEOTIDE SEQUENCE [LARGE SCALE GENOMIC DNA]</scope>
    <source>
        <strain evidence="1">HYR1</strain>
    </source>
</reference>
<evidence type="ECO:0000313" key="1">
    <source>
        <dbReference type="EMBL" id="RNA41694.1"/>
    </source>
</evidence>